<keyword evidence="2" id="KW-0813">Transport</keyword>
<comment type="caution">
    <text evidence="8">The sequence shown here is derived from an EMBL/GenBank/DDBJ whole genome shotgun (WGS) entry which is preliminary data.</text>
</comment>
<dbReference type="EMBL" id="RKMK01000063">
    <property type="protein sequence ID" value="RXG85010.1"/>
    <property type="molecule type" value="Genomic_DNA"/>
</dbReference>
<keyword evidence="3" id="KW-1003">Cell membrane</keyword>
<gene>
    <name evidence="8" type="ORF">EAS61_37255</name>
</gene>
<dbReference type="GO" id="GO:0005886">
    <property type="term" value="C:plasma membrane"/>
    <property type="evidence" value="ECO:0007669"/>
    <property type="project" value="UniProtKB-SubCell"/>
</dbReference>
<dbReference type="PANTHER" id="PTHR30509:SF9">
    <property type="entry name" value="MULTIDRUG RESISTANCE PROTEIN MDTO"/>
    <property type="match status" value="1"/>
</dbReference>
<feature type="transmembrane region" description="Helical" evidence="7">
    <location>
        <begin position="71"/>
        <end position="92"/>
    </location>
</feature>
<feature type="transmembrane region" description="Helical" evidence="7">
    <location>
        <begin position="478"/>
        <end position="496"/>
    </location>
</feature>
<feature type="transmembrane region" description="Helical" evidence="7">
    <location>
        <begin position="502"/>
        <end position="523"/>
    </location>
</feature>
<evidence type="ECO:0000313" key="9">
    <source>
        <dbReference type="Proteomes" id="UP000290174"/>
    </source>
</evidence>
<dbReference type="Proteomes" id="UP000290174">
    <property type="component" value="Unassembled WGS sequence"/>
</dbReference>
<feature type="transmembrane region" description="Helical" evidence="7">
    <location>
        <begin position="454"/>
        <end position="471"/>
    </location>
</feature>
<name>A0A4Q0Q870_9BRAD</name>
<dbReference type="RefSeq" id="WP_128932634.1">
    <property type="nucleotide sequence ID" value="NZ_CP022221.1"/>
</dbReference>
<feature type="transmembrane region" description="Helical" evidence="7">
    <location>
        <begin position="23"/>
        <end position="42"/>
    </location>
</feature>
<dbReference type="AlphaFoldDB" id="A0A4Q0Q870"/>
<accession>A0A4Q0Q870</accession>
<feature type="transmembrane region" description="Helical" evidence="7">
    <location>
        <begin position="426"/>
        <end position="448"/>
    </location>
</feature>
<feature type="transmembrane region" description="Helical" evidence="7">
    <location>
        <begin position="98"/>
        <end position="115"/>
    </location>
</feature>
<proteinExistence type="predicted"/>
<dbReference type="InterPro" id="IPR006726">
    <property type="entry name" value="PHBA_efflux_AaeB/fusaric-R"/>
</dbReference>
<sequence>MTRTLLSRIFGDAIFPGSFDPRWALFSANSFIAAMLAIYLAFRLGLQRPYWAMLTVYLTAQPLAGAVRSRAVYRLLGTLLGASAAVAFVPLLVNQPSLMTLAITSWAALCLYASLQDRTPRSYAFVLAGYTATTVAFSSVAAPHLVFDVALARVEEIVLGICCATAVHTLLFPSDVTSALIKSIDAAVRDASAWTADVFLKRAPTKSNAARWRLASDVTQFEIQLTHLRFDTAAAKPPIWAIRALQDKLALVLPTLTAIEDRLDALGERRTPELDQLLSKLGEWVRAPAKSQHSPDDLMRFCAEFKVAPPAMQNEWDTFLVSSLIAKSRAMIETLAVILELSEVIQGSKPASRLVTASASKIHRAKRTLHRDQGLAALSVAAFFAAVLGCAAVWIATAWPEGGIAAQIAAIAAALYSSLDDPAPTLMSYTLWTVASLPIAAIYLFVIFPAVDGFPMLAASLGPPFLVIGYLQANPRHIVKALALGLGLIGALDLQNRFLEDFASFANVNAASLIGLIAAFLAVRAFRSVTAKHAAKRLIRHGWVDLAILAGAHRPMNRERWVGVMLDRLGLIVPRLALSGTDVETEAGRSLATLQMGLDLLDLKSSVANANDHGSEHLEGLVVKLSHAFRWFASGNIELPLEDAQALCATIDTELREYCKWDAAIQRARLTALVGLRRALFPDAPAPTGNRVA</sequence>
<dbReference type="GO" id="GO:0022857">
    <property type="term" value="F:transmembrane transporter activity"/>
    <property type="evidence" value="ECO:0007669"/>
    <property type="project" value="InterPro"/>
</dbReference>
<evidence type="ECO:0000256" key="3">
    <source>
        <dbReference type="ARBA" id="ARBA00022475"/>
    </source>
</evidence>
<keyword evidence="6 7" id="KW-0472">Membrane</keyword>
<organism evidence="8 9">
    <name type="scientific">Bradyrhizobium zhanjiangense</name>
    <dbReference type="NCBI Taxonomy" id="1325107"/>
    <lineage>
        <taxon>Bacteria</taxon>
        <taxon>Pseudomonadati</taxon>
        <taxon>Pseudomonadota</taxon>
        <taxon>Alphaproteobacteria</taxon>
        <taxon>Hyphomicrobiales</taxon>
        <taxon>Nitrobacteraceae</taxon>
        <taxon>Bradyrhizobium</taxon>
    </lineage>
</organism>
<keyword evidence="4 7" id="KW-0812">Transmembrane</keyword>
<dbReference type="Pfam" id="PF04632">
    <property type="entry name" value="FUSC"/>
    <property type="match status" value="1"/>
</dbReference>
<evidence type="ECO:0000256" key="6">
    <source>
        <dbReference type="ARBA" id="ARBA00023136"/>
    </source>
</evidence>
<evidence type="ECO:0000256" key="5">
    <source>
        <dbReference type="ARBA" id="ARBA00022989"/>
    </source>
</evidence>
<keyword evidence="5 7" id="KW-1133">Transmembrane helix</keyword>
<comment type="subcellular location">
    <subcellularLocation>
        <location evidence="1">Cell membrane</location>
        <topology evidence="1">Multi-pass membrane protein</topology>
    </subcellularLocation>
</comment>
<evidence type="ECO:0000313" key="8">
    <source>
        <dbReference type="EMBL" id="RXG85010.1"/>
    </source>
</evidence>
<dbReference type="PANTHER" id="PTHR30509">
    <property type="entry name" value="P-HYDROXYBENZOIC ACID EFFLUX PUMP SUBUNIT-RELATED"/>
    <property type="match status" value="1"/>
</dbReference>
<feature type="transmembrane region" description="Helical" evidence="7">
    <location>
        <begin position="402"/>
        <end position="419"/>
    </location>
</feature>
<feature type="transmembrane region" description="Helical" evidence="7">
    <location>
        <begin position="374"/>
        <end position="396"/>
    </location>
</feature>
<feature type="transmembrane region" description="Helical" evidence="7">
    <location>
        <begin position="157"/>
        <end position="174"/>
    </location>
</feature>
<evidence type="ECO:0000256" key="2">
    <source>
        <dbReference type="ARBA" id="ARBA00022448"/>
    </source>
</evidence>
<evidence type="ECO:0000256" key="7">
    <source>
        <dbReference type="SAM" id="Phobius"/>
    </source>
</evidence>
<feature type="transmembrane region" description="Helical" evidence="7">
    <location>
        <begin position="122"/>
        <end position="145"/>
    </location>
</feature>
<reference evidence="8 9" key="1">
    <citation type="submission" date="2018-11" db="EMBL/GenBank/DDBJ databases">
        <title>Bradyrhizobium sp. nov., isolated from effective nodules of peanut in China.</title>
        <authorList>
            <person name="Li Y."/>
        </authorList>
    </citation>
    <scope>NUCLEOTIDE SEQUENCE [LARGE SCALE GENOMIC DNA]</scope>
    <source>
        <strain evidence="8 9">CCBAU 51770</strain>
    </source>
</reference>
<protein>
    <submittedName>
        <fullName evidence="8">FUSC family protein</fullName>
    </submittedName>
</protein>
<evidence type="ECO:0000256" key="4">
    <source>
        <dbReference type="ARBA" id="ARBA00022692"/>
    </source>
</evidence>
<evidence type="ECO:0000256" key="1">
    <source>
        <dbReference type="ARBA" id="ARBA00004651"/>
    </source>
</evidence>